<feature type="region of interest" description="Disordered" evidence="2">
    <location>
        <begin position="1"/>
        <end position="25"/>
    </location>
</feature>
<dbReference type="InterPro" id="IPR026371">
    <property type="entry name" value="PGF_CTERM"/>
</dbReference>
<evidence type="ECO:0008006" key="5">
    <source>
        <dbReference type="Google" id="ProtNLM"/>
    </source>
</evidence>
<dbReference type="Gene3D" id="2.60.40.10">
    <property type="entry name" value="Immunoglobulins"/>
    <property type="match status" value="1"/>
</dbReference>
<dbReference type="PATRIC" id="fig|1227488.3.peg.553"/>
<dbReference type="NCBIfam" id="TIGR04126">
    <property type="entry name" value="PGF_CTERM"/>
    <property type="match status" value="1"/>
</dbReference>
<feature type="compositionally biased region" description="Low complexity" evidence="2">
    <location>
        <begin position="11"/>
        <end position="25"/>
    </location>
</feature>
<keyword evidence="4" id="KW-1185">Reference proteome</keyword>
<feature type="region of interest" description="Disordered" evidence="2">
    <location>
        <begin position="77"/>
        <end position="201"/>
    </location>
</feature>
<feature type="compositionally biased region" description="Acidic residues" evidence="2">
    <location>
        <begin position="103"/>
        <end position="113"/>
    </location>
</feature>
<evidence type="ECO:0000256" key="1">
    <source>
        <dbReference type="ARBA" id="ARBA00022729"/>
    </source>
</evidence>
<proteinExistence type="predicted"/>
<evidence type="ECO:0000313" key="3">
    <source>
        <dbReference type="EMBL" id="ELZ23436.1"/>
    </source>
</evidence>
<dbReference type="InterPro" id="IPR013783">
    <property type="entry name" value="Ig-like_fold"/>
</dbReference>
<dbReference type="EMBL" id="AOIS01000011">
    <property type="protein sequence ID" value="ELZ23436.1"/>
    <property type="molecule type" value="Genomic_DNA"/>
</dbReference>
<keyword evidence="1" id="KW-0732">Signal</keyword>
<reference evidence="3 4" key="1">
    <citation type="journal article" date="2014" name="PLoS Genet.">
        <title>Phylogenetically driven sequencing of extremely halophilic archaea reveals strategies for static and dynamic osmo-response.</title>
        <authorList>
            <person name="Becker E.A."/>
            <person name="Seitzer P.M."/>
            <person name="Tritt A."/>
            <person name="Larsen D."/>
            <person name="Krusor M."/>
            <person name="Yao A.I."/>
            <person name="Wu D."/>
            <person name="Madern D."/>
            <person name="Eisen J.A."/>
            <person name="Darling A.E."/>
            <person name="Facciotti M.T."/>
        </authorList>
    </citation>
    <scope>NUCLEOTIDE SEQUENCE [LARGE SCALE GENOMIC DNA]</scope>
    <source>
        <strain evidence="3 4">JCM 13891</strain>
    </source>
</reference>
<name>M0CJL9_9EURY</name>
<feature type="compositionally biased region" description="Acidic residues" evidence="2">
    <location>
        <begin position="172"/>
        <end position="191"/>
    </location>
</feature>
<dbReference type="Proteomes" id="UP000011657">
    <property type="component" value="Unassembled WGS sequence"/>
</dbReference>
<organism evidence="3 4">
    <name type="scientific">Haloterrigena salina JCM 13891</name>
    <dbReference type="NCBI Taxonomy" id="1227488"/>
    <lineage>
        <taxon>Archaea</taxon>
        <taxon>Methanobacteriati</taxon>
        <taxon>Methanobacteriota</taxon>
        <taxon>Stenosarchaea group</taxon>
        <taxon>Halobacteria</taxon>
        <taxon>Halobacteriales</taxon>
        <taxon>Natrialbaceae</taxon>
        <taxon>Haloterrigena</taxon>
    </lineage>
</organism>
<dbReference type="GO" id="GO:0030115">
    <property type="term" value="C:S-layer"/>
    <property type="evidence" value="ECO:0007669"/>
    <property type="project" value="UniProtKB-SubCell"/>
</dbReference>
<protein>
    <recommendedName>
        <fullName evidence="5">PGF-CTERM sorting domain-containing protein</fullName>
    </recommendedName>
</protein>
<sequence length="216" mass="22127">MTVNAPDSVATTESSTFDVTVTTSDGEPATTTVVFEINGEEIQEEVTASTDDTGSVTFTAEGIALPEGDYEWTITAGDEERSGTLTVTDTADDGATDGTAADGDTETDDDDTTVSENDATADETANNTTTDDAEVAENDTTVSENGTAVDDTTAGNDSEAADNETTASENETGTDDTADNDSETEEEEEESVPGFGVGGALSAVVAGTLLLARRRS</sequence>
<dbReference type="GO" id="GO:0005886">
    <property type="term" value="C:plasma membrane"/>
    <property type="evidence" value="ECO:0007669"/>
    <property type="project" value="UniProtKB-SubCell"/>
</dbReference>
<evidence type="ECO:0000313" key="4">
    <source>
        <dbReference type="Proteomes" id="UP000011657"/>
    </source>
</evidence>
<dbReference type="AlphaFoldDB" id="M0CJL9"/>
<accession>M0CJL9</accession>
<evidence type="ECO:0000256" key="2">
    <source>
        <dbReference type="SAM" id="MobiDB-lite"/>
    </source>
</evidence>
<gene>
    <name evidence="3" type="ORF">C477_02784</name>
</gene>
<comment type="caution">
    <text evidence="3">The sequence shown here is derived from an EMBL/GenBank/DDBJ whole genome shotgun (WGS) entry which is preliminary data.</text>
</comment>
<feature type="compositionally biased region" description="Low complexity" evidence="2">
    <location>
        <begin position="116"/>
        <end position="130"/>
    </location>
</feature>